<dbReference type="PANTHER" id="PTHR30217:SF6">
    <property type="entry name" value="TRNA HYDROXYLATION PROTEIN P"/>
    <property type="match status" value="1"/>
</dbReference>
<dbReference type="Pfam" id="PF16325">
    <property type="entry name" value="Peptidase_U32_C"/>
    <property type="match status" value="1"/>
</dbReference>
<dbReference type="PANTHER" id="PTHR30217">
    <property type="entry name" value="PEPTIDASE U32 FAMILY"/>
    <property type="match status" value="1"/>
</dbReference>
<dbReference type="Pfam" id="PF01136">
    <property type="entry name" value="Peptidase_U32"/>
    <property type="match status" value="1"/>
</dbReference>
<dbReference type="EMBL" id="CP047591">
    <property type="protein sequence ID" value="QHI73696.1"/>
    <property type="molecule type" value="Genomic_DNA"/>
</dbReference>
<keyword evidence="2" id="KW-0378">Hydrolase</keyword>
<dbReference type="KEGG" id="amic:Ami3637_16100"/>
<organism evidence="5 6">
    <name type="scientific">Aminipila terrae</name>
    <dbReference type="NCBI Taxonomy" id="2697030"/>
    <lineage>
        <taxon>Bacteria</taxon>
        <taxon>Bacillati</taxon>
        <taxon>Bacillota</taxon>
        <taxon>Clostridia</taxon>
        <taxon>Peptostreptococcales</taxon>
        <taxon>Anaerovoracaceae</taxon>
        <taxon>Aminipila</taxon>
    </lineage>
</organism>
<evidence type="ECO:0000256" key="3">
    <source>
        <dbReference type="ARBA" id="ARBA00038374"/>
    </source>
</evidence>
<protein>
    <submittedName>
        <fullName evidence="5">U32 family peptidase</fullName>
    </submittedName>
</protein>
<reference evidence="5 6" key="1">
    <citation type="submission" date="2020-01" db="EMBL/GenBank/DDBJ databases">
        <title>Genomic analysis of Aminipila sp. CBA3637.</title>
        <authorList>
            <person name="Kim Y.B."/>
            <person name="Roh S.W."/>
        </authorList>
    </citation>
    <scope>NUCLEOTIDE SEQUENCE [LARGE SCALE GENOMIC DNA]</scope>
    <source>
        <strain evidence="5 6">CBA3637</strain>
    </source>
</reference>
<dbReference type="InterPro" id="IPR001539">
    <property type="entry name" value="Peptidase_U32"/>
</dbReference>
<dbReference type="GO" id="GO:0006508">
    <property type="term" value="P:proteolysis"/>
    <property type="evidence" value="ECO:0007669"/>
    <property type="project" value="UniProtKB-KW"/>
</dbReference>
<dbReference type="InterPro" id="IPR032525">
    <property type="entry name" value="Peptidase_U32_C"/>
</dbReference>
<evidence type="ECO:0000313" key="5">
    <source>
        <dbReference type="EMBL" id="QHI73696.1"/>
    </source>
</evidence>
<evidence type="ECO:0000313" key="6">
    <source>
        <dbReference type="Proteomes" id="UP000463883"/>
    </source>
</evidence>
<gene>
    <name evidence="5" type="ORF">Ami3637_16100</name>
</gene>
<sequence length="407" mass="46644">MKKIELLAPAGDLEKLKIAIDYGADAVYFGGEMFSLRAGAGNLTIDEIKEGVYYAHAKGKKAYLTVNIYAHNEDIKPFEEYLNKIKDINIDAFLVSDPGILLLIKEAIPDAEFHLSTQANMTNFKAAEFWHQQGIKRIVLARELTFEEIKELHSKMPEGMEIEAFVQGAMCISYSGRCLLSNFMIERDANRGQCAHPCRWKYSLVEEQRPDEYFPVEEDERGTYILNSRDLCMIDHIPELINSGIVSAKIEGRMKSVFYVATIVSAYRKAIDAYYADPENYVFKEEWLNELKKVSHRQFTTGFYFNKPTNKDQDYQTSAYTREYTFTGLVKDYNPETGIALVEQRNKMSIGEEIEIFGPNDDFFTQTLQIMMDENGEPVESAPHPQQLLQIKVNQPVASGFMLRKKK</sequence>
<evidence type="ECO:0000259" key="4">
    <source>
        <dbReference type="Pfam" id="PF16325"/>
    </source>
</evidence>
<dbReference type="PROSITE" id="PS01276">
    <property type="entry name" value="PEPTIDASE_U32"/>
    <property type="match status" value="1"/>
</dbReference>
<accession>A0A6P1MPV9</accession>
<feature type="domain" description="Peptidase family U32 C-terminal" evidence="4">
    <location>
        <begin position="322"/>
        <end position="404"/>
    </location>
</feature>
<keyword evidence="1" id="KW-0645">Protease</keyword>
<dbReference type="Proteomes" id="UP000463883">
    <property type="component" value="Chromosome"/>
</dbReference>
<dbReference type="InterPro" id="IPR051454">
    <property type="entry name" value="RNA/ubiquinone_mod_enzymes"/>
</dbReference>
<name>A0A6P1MPV9_9FIRM</name>
<evidence type="ECO:0000256" key="1">
    <source>
        <dbReference type="ARBA" id="ARBA00022670"/>
    </source>
</evidence>
<dbReference type="GO" id="GO:0008233">
    <property type="term" value="F:peptidase activity"/>
    <property type="evidence" value="ECO:0007669"/>
    <property type="project" value="UniProtKB-KW"/>
</dbReference>
<dbReference type="Gene3D" id="2.40.30.10">
    <property type="entry name" value="Translation factors"/>
    <property type="match status" value="1"/>
</dbReference>
<dbReference type="AlphaFoldDB" id="A0A6P1MPV9"/>
<dbReference type="RefSeq" id="WP_162363461.1">
    <property type="nucleotide sequence ID" value="NZ_CP047591.1"/>
</dbReference>
<comment type="similarity">
    <text evidence="3">Belongs to the peptidase U32 family.</text>
</comment>
<keyword evidence="6" id="KW-1185">Reference proteome</keyword>
<proteinExistence type="inferred from homology"/>
<evidence type="ECO:0000256" key="2">
    <source>
        <dbReference type="ARBA" id="ARBA00022801"/>
    </source>
</evidence>